<evidence type="ECO:0000313" key="2">
    <source>
        <dbReference type="Proteomes" id="UP000199134"/>
    </source>
</evidence>
<comment type="caution">
    <text evidence="1">The sequence shown here is derived from an EMBL/GenBank/DDBJ whole genome shotgun (WGS) entry which is preliminary data.</text>
</comment>
<sequence>METKKKNAILESTSFEELLNAEYGERGTETREKFEAEAETFCEAYGNSHLIS</sequence>
<dbReference type="AlphaFoldDB" id="A0A1H0GL76"/>
<protein>
    <submittedName>
        <fullName evidence="1">Uncharacterized protein</fullName>
    </submittedName>
</protein>
<proteinExistence type="predicted"/>
<evidence type="ECO:0000313" key="1">
    <source>
        <dbReference type="EMBL" id="SDO07509.1"/>
    </source>
</evidence>
<organism evidence="1 2">
    <name type="scientific">Prevotella communis</name>
    <dbReference type="NCBI Taxonomy" id="2913614"/>
    <lineage>
        <taxon>Bacteria</taxon>
        <taxon>Pseudomonadati</taxon>
        <taxon>Bacteroidota</taxon>
        <taxon>Bacteroidia</taxon>
        <taxon>Bacteroidales</taxon>
        <taxon>Prevotellaceae</taxon>
        <taxon>Prevotella</taxon>
    </lineage>
</organism>
<dbReference type="Proteomes" id="UP000199134">
    <property type="component" value="Unassembled WGS sequence"/>
</dbReference>
<name>A0A1H0GL76_9BACT</name>
<dbReference type="EMBL" id="FNIW01000009">
    <property type="protein sequence ID" value="SDO07509.1"/>
    <property type="molecule type" value="Genomic_DNA"/>
</dbReference>
<reference evidence="2" key="1">
    <citation type="submission" date="2016-10" db="EMBL/GenBank/DDBJ databases">
        <authorList>
            <person name="de Groot N.N."/>
        </authorList>
    </citation>
    <scope>NUCLEOTIDE SEQUENCE [LARGE SCALE GENOMIC DNA]</scope>
    <source>
        <strain evidence="2">BP1-145</strain>
    </source>
</reference>
<accession>A0A1H0GL76</accession>
<gene>
    <name evidence="1" type="ORF">SAMN04487900_10950</name>
</gene>
<dbReference type="RefSeq" id="WP_176756964.1">
    <property type="nucleotide sequence ID" value="NZ_FNIW01000009.1"/>
</dbReference>